<reference evidence="2" key="2">
    <citation type="submission" date="2015-07" db="EMBL/GenBank/DDBJ databases">
        <authorList>
            <person name="Noorani M."/>
        </authorList>
    </citation>
    <scope>NUCLEOTIDE SEQUENCE</scope>
    <source>
        <strain evidence="2">Yugu1</strain>
    </source>
</reference>
<accession>A0A368RU48</accession>
<feature type="region of interest" description="Disordered" evidence="1">
    <location>
        <begin position="131"/>
        <end position="152"/>
    </location>
</feature>
<proteinExistence type="predicted"/>
<evidence type="ECO:0000256" key="1">
    <source>
        <dbReference type="SAM" id="MobiDB-lite"/>
    </source>
</evidence>
<organism evidence="2">
    <name type="scientific">Setaria italica</name>
    <name type="common">Foxtail millet</name>
    <name type="synonym">Panicum italicum</name>
    <dbReference type="NCBI Taxonomy" id="4555"/>
    <lineage>
        <taxon>Eukaryota</taxon>
        <taxon>Viridiplantae</taxon>
        <taxon>Streptophyta</taxon>
        <taxon>Embryophyta</taxon>
        <taxon>Tracheophyta</taxon>
        <taxon>Spermatophyta</taxon>
        <taxon>Magnoliopsida</taxon>
        <taxon>Liliopsida</taxon>
        <taxon>Poales</taxon>
        <taxon>Poaceae</taxon>
        <taxon>PACMAD clade</taxon>
        <taxon>Panicoideae</taxon>
        <taxon>Panicodae</taxon>
        <taxon>Paniceae</taxon>
        <taxon>Cenchrinae</taxon>
        <taxon>Setaria</taxon>
    </lineage>
</organism>
<protein>
    <submittedName>
        <fullName evidence="2">Uncharacterized protein</fullName>
    </submittedName>
</protein>
<feature type="compositionally biased region" description="Low complexity" evidence="1">
    <location>
        <begin position="139"/>
        <end position="152"/>
    </location>
</feature>
<name>A0A368RU48_SETIT</name>
<evidence type="ECO:0000313" key="2">
    <source>
        <dbReference type="EMBL" id="RCV33658.1"/>
    </source>
</evidence>
<dbReference type="EMBL" id="CM003534">
    <property type="protein sequence ID" value="RCV33658.1"/>
    <property type="molecule type" value="Genomic_DNA"/>
</dbReference>
<sequence length="175" mass="19363">MLMLGKRRASKPMCPLLSGRVSMHTNSSFSSSIESYEPHIIARRFLQPSRKSRLSTGTFTTIVVKSSTLIAHPERSSSTNKFSNCVQPCRDILEVLTSLLSASIGGFCSEDSRGTLKDGIQWVTRPYPSKLNNLREEGSPSGTTTFSSPSQPSRKSIWRFFAIDKLAVGLNIRSF</sequence>
<dbReference type="AlphaFoldDB" id="A0A368RU48"/>
<reference evidence="2" key="1">
    <citation type="journal article" date="2012" name="Nat. Biotechnol.">
        <title>Reference genome sequence of the model plant Setaria.</title>
        <authorList>
            <person name="Bennetzen J.L."/>
            <person name="Schmutz J."/>
            <person name="Wang H."/>
            <person name="Percifield R."/>
            <person name="Hawkins J."/>
            <person name="Pontaroli A.C."/>
            <person name="Estep M."/>
            <person name="Feng L."/>
            <person name="Vaughn J.N."/>
            <person name="Grimwood J."/>
            <person name="Jenkins J."/>
            <person name="Barry K."/>
            <person name="Lindquist E."/>
            <person name="Hellsten U."/>
            <person name="Deshpande S."/>
            <person name="Wang X."/>
            <person name="Wu X."/>
            <person name="Mitros T."/>
            <person name="Triplett J."/>
            <person name="Yang X."/>
            <person name="Ye C.Y."/>
            <person name="Mauro-Herrera M."/>
            <person name="Wang L."/>
            <person name="Li P."/>
            <person name="Sharma M."/>
            <person name="Sharma R."/>
            <person name="Ronald P.C."/>
            <person name="Panaud O."/>
            <person name="Kellogg E.A."/>
            <person name="Brutnell T.P."/>
            <person name="Doust A.N."/>
            <person name="Tuskan G.A."/>
            <person name="Rokhsar D."/>
            <person name="Devos K.M."/>
        </authorList>
    </citation>
    <scope>NUCLEOTIDE SEQUENCE [LARGE SCALE GENOMIC DNA]</scope>
    <source>
        <strain evidence="2">Yugu1</strain>
    </source>
</reference>
<gene>
    <name evidence="2" type="ORF">SETIT_7G100000v2</name>
</gene>